<dbReference type="EMBL" id="FOWX01000002">
    <property type="protein sequence ID" value="SFO92220.1"/>
    <property type="molecule type" value="Genomic_DNA"/>
</dbReference>
<evidence type="ECO:0008006" key="3">
    <source>
        <dbReference type="Google" id="ProtNLM"/>
    </source>
</evidence>
<gene>
    <name evidence="1" type="ORF">SAMN05216190_102238</name>
</gene>
<proteinExistence type="predicted"/>
<dbReference type="OrthoDB" id="7031058at2"/>
<keyword evidence="2" id="KW-1185">Reference proteome</keyword>
<name>A0A1I5L4G8_9PSED</name>
<dbReference type="STRING" id="289003.SAMN05216190_102238"/>
<dbReference type="Proteomes" id="UP000198784">
    <property type="component" value="Unassembled WGS sequence"/>
</dbReference>
<protein>
    <recommendedName>
        <fullName evidence="3">YqjK-like protein</fullName>
    </recommendedName>
</protein>
<reference evidence="2" key="1">
    <citation type="submission" date="2016-10" db="EMBL/GenBank/DDBJ databases">
        <authorList>
            <person name="Varghese N."/>
            <person name="Submissions S."/>
        </authorList>
    </citation>
    <scope>NUCLEOTIDE SEQUENCE [LARGE SCALE GENOMIC DNA]</scope>
    <source>
        <strain evidence="2">DSM 17834</strain>
    </source>
</reference>
<dbReference type="RefSeq" id="WP_090497443.1">
    <property type="nucleotide sequence ID" value="NZ_FOWX01000002.1"/>
</dbReference>
<evidence type="ECO:0000313" key="2">
    <source>
        <dbReference type="Proteomes" id="UP000198784"/>
    </source>
</evidence>
<evidence type="ECO:0000313" key="1">
    <source>
        <dbReference type="EMBL" id="SFO92220.1"/>
    </source>
</evidence>
<sequence>MSLPELPAKASRSELRKAMLRLRLEMHRQELRHETLVMLQPLRQAQYLGSHWREELSKSNAPLWVAGGALLLATLGVRRGNWRRWLRIALIAFPLLRRNPPRETKAP</sequence>
<accession>A0A1I5L4G8</accession>
<dbReference type="AlphaFoldDB" id="A0A1I5L4G8"/>
<organism evidence="1 2">
    <name type="scientific">Pseudomonas borbori</name>
    <dbReference type="NCBI Taxonomy" id="289003"/>
    <lineage>
        <taxon>Bacteria</taxon>
        <taxon>Pseudomonadati</taxon>
        <taxon>Pseudomonadota</taxon>
        <taxon>Gammaproteobacteria</taxon>
        <taxon>Pseudomonadales</taxon>
        <taxon>Pseudomonadaceae</taxon>
        <taxon>Pseudomonas</taxon>
    </lineage>
</organism>